<dbReference type="InterPro" id="IPR051338">
    <property type="entry name" value="NodU/CmcH_Carbamoyltrnsfr"/>
</dbReference>
<dbReference type="InterPro" id="IPR038152">
    <property type="entry name" value="Carbam_trans_C_sf"/>
</dbReference>
<evidence type="ECO:0000259" key="2">
    <source>
        <dbReference type="Pfam" id="PF02543"/>
    </source>
</evidence>
<dbReference type="GO" id="GO:0016740">
    <property type="term" value="F:transferase activity"/>
    <property type="evidence" value="ECO:0007669"/>
    <property type="project" value="UniProtKB-KW"/>
</dbReference>
<feature type="domain" description="Carbamoyltransferase" evidence="2">
    <location>
        <begin position="37"/>
        <end position="361"/>
    </location>
</feature>
<dbReference type="AlphaFoldDB" id="A0A316HK61"/>
<name>A0A316HK61_9PSEU</name>
<dbReference type="Gene3D" id="3.90.870.20">
    <property type="entry name" value="Carbamoyltransferase, C-terminal domain"/>
    <property type="match status" value="1"/>
</dbReference>
<evidence type="ECO:0000256" key="1">
    <source>
        <dbReference type="ARBA" id="ARBA00006129"/>
    </source>
</evidence>
<dbReference type="InterPro" id="IPR043129">
    <property type="entry name" value="ATPase_NBD"/>
</dbReference>
<dbReference type="Proteomes" id="UP000246005">
    <property type="component" value="Unassembled WGS sequence"/>
</dbReference>
<evidence type="ECO:0000313" key="5">
    <source>
        <dbReference type="Proteomes" id="UP000246005"/>
    </source>
</evidence>
<comment type="caution">
    <text evidence="4">The sequence shown here is derived from an EMBL/GenBank/DDBJ whole genome shotgun (WGS) entry which is preliminary data.</text>
</comment>
<gene>
    <name evidence="4" type="ORF">C8D88_12331</name>
</gene>
<protein>
    <submittedName>
        <fullName evidence="4">Carbamoyltransferase</fullName>
    </submittedName>
</protein>
<proteinExistence type="inferred from homology"/>
<reference evidence="4 5" key="1">
    <citation type="submission" date="2018-05" db="EMBL/GenBank/DDBJ databases">
        <title>Genomic Encyclopedia of Type Strains, Phase IV (KMG-IV): sequencing the most valuable type-strain genomes for metagenomic binning, comparative biology and taxonomic classification.</title>
        <authorList>
            <person name="Goeker M."/>
        </authorList>
    </citation>
    <scope>NUCLEOTIDE SEQUENCE [LARGE SCALE GENOMIC DNA]</scope>
    <source>
        <strain evidence="4 5">DSM 45480</strain>
    </source>
</reference>
<dbReference type="PANTHER" id="PTHR34847:SF1">
    <property type="entry name" value="NODULATION PROTEIN U"/>
    <property type="match status" value="1"/>
</dbReference>
<dbReference type="Pfam" id="PF16861">
    <property type="entry name" value="Carbam_trans_C"/>
    <property type="match status" value="1"/>
</dbReference>
<dbReference type="SUPFAM" id="SSF53067">
    <property type="entry name" value="Actin-like ATPase domain"/>
    <property type="match status" value="1"/>
</dbReference>
<feature type="domain" description="Carbamoyltransferase C-terminal" evidence="3">
    <location>
        <begin position="414"/>
        <end position="586"/>
    </location>
</feature>
<dbReference type="InterPro" id="IPR003696">
    <property type="entry name" value="Carbtransf_dom"/>
</dbReference>
<dbReference type="PANTHER" id="PTHR34847">
    <property type="entry name" value="NODULATION PROTEIN U"/>
    <property type="match status" value="1"/>
</dbReference>
<organism evidence="4 5">
    <name type="scientific">Lentzea atacamensis</name>
    <dbReference type="NCBI Taxonomy" id="531938"/>
    <lineage>
        <taxon>Bacteria</taxon>
        <taxon>Bacillati</taxon>
        <taxon>Actinomycetota</taxon>
        <taxon>Actinomycetes</taxon>
        <taxon>Pseudonocardiales</taxon>
        <taxon>Pseudonocardiaceae</taxon>
        <taxon>Lentzea</taxon>
    </lineage>
</organism>
<dbReference type="EMBL" id="QGHB01000023">
    <property type="protein sequence ID" value="PWK80667.1"/>
    <property type="molecule type" value="Genomic_DNA"/>
</dbReference>
<comment type="similarity">
    <text evidence="1">Belongs to the NodU/CmcH family.</text>
</comment>
<keyword evidence="4" id="KW-0808">Transferase</keyword>
<evidence type="ECO:0000259" key="3">
    <source>
        <dbReference type="Pfam" id="PF16861"/>
    </source>
</evidence>
<sequence length="596" mass="64620">MSLKILGFSGLPRSRTYKRTNLAGLTEREYAIFQGADSAAALVADGRIVAASAEERFNGIKHSEVFPRGAASFCLDAGGLKAEDLDLVAHSFAFGPERSFYEGLSDYYRGMYDAVFAPEVNQRIAEEALGTNLAGRFLPVPHHLAHAASAYLPSGFDESLVLVADGLGERNATSIMIARPGGYDVLEELPAHGSLGLLYGLFTLYLGFWFGDGEYKVMGLAPYGDATKYADVIMDNWVVLEPGGRYSFPILLENPTELDKETYRGALSAMERLLGPIRGEDDPLEQRHMDIAAGVQAVVQTVQMHVLRHFRRETGLRQLCIAGGVGLNCVANGALLRSKLFDDVYVQPAAGDDGAALGAALYAAQVRDGLASASRDPLLGPDSSEKERRTAAAAVPGVDVREFASTDELAGEVAALIDGGAIVGWFQGRMEFGPRALGSRSILADPRRPDMRDRINALVKKRESFRPFAPAVLAEETTEWFEVEQKDVHRFADMLFVAYARKARADQLPATTHVDGSARVQTVSPESNPLFHQLISAFHSRTGVPVLLNTSFNVRGQPIVRTAREAVDTFLSAGLDALVLGDLVLTRTDEEARGDR</sequence>
<accession>A0A316HK61</accession>
<evidence type="ECO:0000313" key="4">
    <source>
        <dbReference type="EMBL" id="PWK80667.1"/>
    </source>
</evidence>
<dbReference type="InterPro" id="IPR031730">
    <property type="entry name" value="Carbam_trans_C"/>
</dbReference>
<dbReference type="Pfam" id="PF02543">
    <property type="entry name" value="Carbam_trans_N"/>
    <property type="match status" value="1"/>
</dbReference>
<dbReference type="Gene3D" id="3.30.420.40">
    <property type="match status" value="2"/>
</dbReference>